<proteinExistence type="predicted"/>
<reference evidence="3" key="1">
    <citation type="submission" date="2020-09" db="EMBL/GenBank/DDBJ databases">
        <title>A novel bacterium of genus Paenibacillus, isolated from South China Sea.</title>
        <authorList>
            <person name="Huang H."/>
            <person name="Mo K."/>
            <person name="Hu Y."/>
        </authorList>
    </citation>
    <scope>NUCLEOTIDE SEQUENCE</scope>
    <source>
        <strain evidence="3">IB182363</strain>
    </source>
</reference>
<gene>
    <name evidence="3" type="ORF">IDH45_31200</name>
</gene>
<sequence length="429" mass="46411">MYQRKVNVLLLVCSLIGGLAGFAVGEVILAEWEGRIPNALLMGAYFGQLALWIGLMCLIAELVSPKLNGKGWRLRYAKDGWKLLVPATLVLLLVSGALLQLVYGLHLGGFKPAQNIVVAIDVSESMKETDPNRESFRAAKELVQTMKPSKRVGVLTFSDQAELLQPLTSVSSQAAKDTVIGKLDSYGPPIGGTNIEAALAMAMEQIEADQTDKRRSMVILISDGYSDVDLNRALHPYTSNQIIVNTVGVKSQDVQGNELLRNIALRTGGEYHSVDDVQKLTNVFEQIYRANQSWHLVGERTGPAAGSLLYALERIVIVAVIGLLIGLSLGIIFDNRFLARSFSAGGALAGLLAGLILEQGLQSGDFPFWAVRAAADLTLAAVLSLATLLIPFKESRGAEESGNGPFSRFRKNTATTFGQQQGNVNKRFR</sequence>
<feature type="transmembrane region" description="Helical" evidence="1">
    <location>
        <begin position="39"/>
        <end position="63"/>
    </location>
</feature>
<dbReference type="PROSITE" id="PS50234">
    <property type="entry name" value="VWFA"/>
    <property type="match status" value="1"/>
</dbReference>
<name>A0A927H4E9_9BACL</name>
<dbReference type="CDD" id="cd00198">
    <property type="entry name" value="vWFA"/>
    <property type="match status" value="1"/>
</dbReference>
<evidence type="ECO:0000313" key="3">
    <source>
        <dbReference type="EMBL" id="MBD2866449.1"/>
    </source>
</evidence>
<feature type="transmembrane region" description="Helical" evidence="1">
    <location>
        <begin position="337"/>
        <end position="357"/>
    </location>
</feature>
<keyword evidence="1" id="KW-0472">Membrane</keyword>
<dbReference type="PANTHER" id="PTHR22588">
    <property type="entry name" value="VWFA DOMAIN-CONTAINING PROTEIN"/>
    <property type="match status" value="1"/>
</dbReference>
<dbReference type="Pfam" id="PF00092">
    <property type="entry name" value="VWA"/>
    <property type="match status" value="1"/>
</dbReference>
<feature type="transmembrane region" description="Helical" evidence="1">
    <location>
        <begin position="83"/>
        <end position="105"/>
    </location>
</feature>
<keyword evidence="1" id="KW-0812">Transmembrane</keyword>
<evidence type="ECO:0000259" key="2">
    <source>
        <dbReference type="PROSITE" id="PS50234"/>
    </source>
</evidence>
<evidence type="ECO:0000313" key="4">
    <source>
        <dbReference type="Proteomes" id="UP000639396"/>
    </source>
</evidence>
<dbReference type="Gene3D" id="3.40.50.410">
    <property type="entry name" value="von Willebrand factor, type A domain"/>
    <property type="match status" value="1"/>
</dbReference>
<dbReference type="AlphaFoldDB" id="A0A927H4E9"/>
<feature type="transmembrane region" description="Helical" evidence="1">
    <location>
        <begin position="308"/>
        <end position="330"/>
    </location>
</feature>
<dbReference type="SUPFAM" id="SSF53300">
    <property type="entry name" value="vWA-like"/>
    <property type="match status" value="1"/>
</dbReference>
<dbReference type="InterPro" id="IPR002035">
    <property type="entry name" value="VWF_A"/>
</dbReference>
<comment type="caution">
    <text evidence="3">The sequence shown here is derived from an EMBL/GenBank/DDBJ whole genome shotgun (WGS) entry which is preliminary data.</text>
</comment>
<dbReference type="InterPro" id="IPR052229">
    <property type="entry name" value="Collagen-VI/PIF"/>
</dbReference>
<keyword evidence="1" id="KW-1133">Transmembrane helix</keyword>
<keyword evidence="4" id="KW-1185">Reference proteome</keyword>
<protein>
    <submittedName>
        <fullName evidence="3">VWA domain-containing protein</fullName>
    </submittedName>
</protein>
<evidence type="ECO:0000256" key="1">
    <source>
        <dbReference type="SAM" id="Phobius"/>
    </source>
</evidence>
<dbReference type="EMBL" id="JACXJA010000059">
    <property type="protein sequence ID" value="MBD2866449.1"/>
    <property type="molecule type" value="Genomic_DNA"/>
</dbReference>
<accession>A0A927H4E9</accession>
<feature type="domain" description="VWFA" evidence="2">
    <location>
        <begin position="115"/>
        <end position="287"/>
    </location>
</feature>
<dbReference type="RefSeq" id="WP_190932067.1">
    <property type="nucleotide sequence ID" value="NZ_JACXJA010000059.1"/>
</dbReference>
<dbReference type="Proteomes" id="UP000639396">
    <property type="component" value="Unassembled WGS sequence"/>
</dbReference>
<dbReference type="InterPro" id="IPR036465">
    <property type="entry name" value="vWFA_dom_sf"/>
</dbReference>
<organism evidence="3 4">
    <name type="scientific">Paenibacillus oceani</name>
    <dbReference type="NCBI Taxonomy" id="2772510"/>
    <lineage>
        <taxon>Bacteria</taxon>
        <taxon>Bacillati</taxon>
        <taxon>Bacillota</taxon>
        <taxon>Bacilli</taxon>
        <taxon>Bacillales</taxon>
        <taxon>Paenibacillaceae</taxon>
        <taxon>Paenibacillus</taxon>
    </lineage>
</organism>
<feature type="transmembrane region" description="Helical" evidence="1">
    <location>
        <begin position="369"/>
        <end position="390"/>
    </location>
</feature>
<dbReference type="SMART" id="SM00327">
    <property type="entry name" value="VWA"/>
    <property type="match status" value="1"/>
</dbReference>
<dbReference type="PANTHER" id="PTHR22588:SF3">
    <property type="entry name" value="VWFA DOMAIN-CONTAINING PROTEIN"/>
    <property type="match status" value="1"/>
</dbReference>